<name>A0ABT8TKK9_9ACTN</name>
<gene>
    <name evidence="1" type="ORF">QWJ41_02030</name>
</gene>
<evidence type="ECO:0000313" key="1">
    <source>
        <dbReference type="EMBL" id="MDO3394491.1"/>
    </source>
</evidence>
<evidence type="ECO:0000313" key="2">
    <source>
        <dbReference type="Proteomes" id="UP001168363"/>
    </source>
</evidence>
<keyword evidence="2" id="KW-1185">Reference proteome</keyword>
<reference evidence="1" key="1">
    <citation type="submission" date="2023-06" db="EMBL/GenBank/DDBJ databases">
        <title>Genome sequence of Nocardioides sp. SOB44.</title>
        <authorList>
            <person name="Zhang G."/>
        </authorList>
    </citation>
    <scope>NUCLEOTIDE SEQUENCE</scope>
    <source>
        <strain evidence="1">SOB44</strain>
    </source>
</reference>
<sequence length="116" mass="13001">MTTTEHVLRLPDHVSQEHRDVLHEVAGRNAVFSLAGRVRPYHKHLPWELRAHPLPGWEAERLLGLVVGTLDGDPAAIRETFSEVVARCSAFDAERPRPVLGPVVDGWGSELELFRP</sequence>
<dbReference type="RefSeq" id="WP_302705505.1">
    <property type="nucleotide sequence ID" value="NZ_JAULSC010000001.1"/>
</dbReference>
<proteinExistence type="predicted"/>
<accession>A0ABT8TKK9</accession>
<organism evidence="1 2">
    <name type="scientific">Nocardioides cremeus</name>
    <dbReference type="NCBI Taxonomy" id="3058044"/>
    <lineage>
        <taxon>Bacteria</taxon>
        <taxon>Bacillati</taxon>
        <taxon>Actinomycetota</taxon>
        <taxon>Actinomycetes</taxon>
        <taxon>Propionibacteriales</taxon>
        <taxon>Nocardioidaceae</taxon>
        <taxon>Nocardioides</taxon>
    </lineage>
</organism>
<comment type="caution">
    <text evidence="1">The sequence shown here is derived from an EMBL/GenBank/DDBJ whole genome shotgun (WGS) entry which is preliminary data.</text>
</comment>
<protein>
    <submittedName>
        <fullName evidence="1">Uncharacterized protein</fullName>
    </submittedName>
</protein>
<dbReference type="EMBL" id="JAULSC010000001">
    <property type="protein sequence ID" value="MDO3394491.1"/>
    <property type="molecule type" value="Genomic_DNA"/>
</dbReference>
<dbReference type="Proteomes" id="UP001168363">
    <property type="component" value="Unassembled WGS sequence"/>
</dbReference>